<name>A0A2A9D0W7_9MICO</name>
<comment type="caution">
    <text evidence="8">The sequence shown here is derived from an EMBL/GenBank/DDBJ whole genome shotgun (WGS) entry which is preliminary data.</text>
</comment>
<dbReference type="InterPro" id="IPR001127">
    <property type="entry name" value="PTS_EIIA_1_perm"/>
</dbReference>
<accession>A0A2A9D0W7</accession>
<dbReference type="GO" id="GO:0005737">
    <property type="term" value="C:cytoplasm"/>
    <property type="evidence" value="ECO:0007669"/>
    <property type="project" value="UniProtKB-SubCell"/>
</dbReference>
<dbReference type="GO" id="GO:0016301">
    <property type="term" value="F:kinase activity"/>
    <property type="evidence" value="ECO:0007669"/>
    <property type="project" value="UniProtKB-KW"/>
</dbReference>
<keyword evidence="6" id="KW-0418">Kinase</keyword>
<keyword evidence="5" id="KW-0598">Phosphotransferase system</keyword>
<evidence type="ECO:0000313" key="9">
    <source>
        <dbReference type="Proteomes" id="UP000224915"/>
    </source>
</evidence>
<proteinExistence type="predicted"/>
<organism evidence="8 9">
    <name type="scientific">Serinibacter salmoneus</name>
    <dbReference type="NCBI Taxonomy" id="556530"/>
    <lineage>
        <taxon>Bacteria</taxon>
        <taxon>Bacillati</taxon>
        <taxon>Actinomycetota</taxon>
        <taxon>Actinomycetes</taxon>
        <taxon>Micrococcales</taxon>
        <taxon>Beutenbergiaceae</taxon>
        <taxon>Serinibacter</taxon>
    </lineage>
</organism>
<dbReference type="PROSITE" id="PS00371">
    <property type="entry name" value="PTS_EIIA_TYPE_1_HIS"/>
    <property type="match status" value="1"/>
</dbReference>
<comment type="subcellular location">
    <subcellularLocation>
        <location evidence="1">Cytoplasm</location>
    </subcellularLocation>
</comment>
<evidence type="ECO:0000313" key="8">
    <source>
        <dbReference type="EMBL" id="PFG19905.1"/>
    </source>
</evidence>
<feature type="domain" description="PTS EIIA type-1" evidence="7">
    <location>
        <begin position="20"/>
        <end position="124"/>
    </location>
</feature>
<evidence type="ECO:0000256" key="1">
    <source>
        <dbReference type="ARBA" id="ARBA00004496"/>
    </source>
</evidence>
<evidence type="ECO:0000256" key="5">
    <source>
        <dbReference type="ARBA" id="ARBA00022683"/>
    </source>
</evidence>
<evidence type="ECO:0000256" key="4">
    <source>
        <dbReference type="ARBA" id="ARBA00022679"/>
    </source>
</evidence>
<dbReference type="NCBIfam" id="TIGR00830">
    <property type="entry name" value="PTBA"/>
    <property type="match status" value="1"/>
</dbReference>
<evidence type="ECO:0000256" key="6">
    <source>
        <dbReference type="ARBA" id="ARBA00022777"/>
    </source>
</evidence>
<evidence type="ECO:0000256" key="2">
    <source>
        <dbReference type="ARBA" id="ARBA00022448"/>
    </source>
</evidence>
<evidence type="ECO:0000259" key="7">
    <source>
        <dbReference type="PROSITE" id="PS51093"/>
    </source>
</evidence>
<dbReference type="OrthoDB" id="9797715at2"/>
<reference evidence="8 9" key="1">
    <citation type="submission" date="2017-10" db="EMBL/GenBank/DDBJ databases">
        <title>Sequencing the genomes of 1000 actinobacteria strains.</title>
        <authorList>
            <person name="Klenk H.-P."/>
        </authorList>
    </citation>
    <scope>NUCLEOTIDE SEQUENCE [LARGE SCALE GENOMIC DNA]</scope>
    <source>
        <strain evidence="8 9">DSM 21801</strain>
    </source>
</reference>
<dbReference type="EMBL" id="PDJD01000001">
    <property type="protein sequence ID" value="PFG19905.1"/>
    <property type="molecule type" value="Genomic_DNA"/>
</dbReference>
<dbReference type="SUPFAM" id="SSF51261">
    <property type="entry name" value="Duplicated hybrid motif"/>
    <property type="match status" value="1"/>
</dbReference>
<dbReference type="AlphaFoldDB" id="A0A2A9D0W7"/>
<evidence type="ECO:0000256" key="3">
    <source>
        <dbReference type="ARBA" id="ARBA00022597"/>
    </source>
</evidence>
<keyword evidence="4" id="KW-0808">Transferase</keyword>
<dbReference type="InterPro" id="IPR050890">
    <property type="entry name" value="PTS_EIIA_component"/>
</dbReference>
<dbReference type="GO" id="GO:0009401">
    <property type="term" value="P:phosphoenolpyruvate-dependent sugar phosphotransferase system"/>
    <property type="evidence" value="ECO:0007669"/>
    <property type="project" value="UniProtKB-KW"/>
</dbReference>
<dbReference type="Proteomes" id="UP000224915">
    <property type="component" value="Unassembled WGS sequence"/>
</dbReference>
<keyword evidence="2" id="KW-0813">Transport</keyword>
<gene>
    <name evidence="8" type="ORF">ATL40_1482</name>
</gene>
<dbReference type="PANTHER" id="PTHR45008:SF1">
    <property type="entry name" value="PTS SYSTEM GLUCOSE-SPECIFIC EIIA COMPONENT"/>
    <property type="match status" value="1"/>
</dbReference>
<dbReference type="Gene3D" id="2.70.70.10">
    <property type="entry name" value="Glucose Permease (Domain IIA)"/>
    <property type="match status" value="1"/>
</dbReference>
<sequence>MSIVTAPLPGTVLALADVPDPVFAQGMVGAGAAIDPPAQVVEVVAPIAGRIVKLHPHAFAILGEDGVGVLVHLGIDTVGLNGEGFTLHAAEGDALAAGAPVVTYDVPSVIAAGLSAVVPVVILDAPADSVAQDSAAPAGTLVAATTPLLTVTR</sequence>
<keyword evidence="9" id="KW-1185">Reference proteome</keyword>
<dbReference type="Pfam" id="PF00358">
    <property type="entry name" value="PTS_EIIA_1"/>
    <property type="match status" value="1"/>
</dbReference>
<keyword evidence="3" id="KW-0762">Sugar transport</keyword>
<protein>
    <submittedName>
        <fullName evidence="8">PTS system N-acetylglucosamine-specific IIA component (Glc family)</fullName>
    </submittedName>
</protein>
<dbReference type="PROSITE" id="PS51093">
    <property type="entry name" value="PTS_EIIA_TYPE_1"/>
    <property type="match status" value="1"/>
</dbReference>
<dbReference type="InterPro" id="IPR011055">
    <property type="entry name" value="Dup_hybrid_motif"/>
</dbReference>
<dbReference type="RefSeq" id="WP_098470351.1">
    <property type="nucleotide sequence ID" value="NZ_PDJD01000001.1"/>
</dbReference>
<dbReference type="PANTHER" id="PTHR45008">
    <property type="entry name" value="PTS SYSTEM GLUCOSE-SPECIFIC EIIA COMPONENT"/>
    <property type="match status" value="1"/>
</dbReference>